<name>A0A6M2BX49_9GAMM</name>
<keyword evidence="1" id="KW-0812">Transmembrane</keyword>
<sequence length="185" mass="19674">MDEVVYCHANTVHAETLGTIARCAAGPDAPVFSIRSVLPGERTVHAKGRFTGSRKERTMEGLARGAFIGMLCLGVTVTMTPAPARASMIGTEQMVAAHTRADDLSTVTAFMSRDQVASEFEKMGVDPVDAQNRVASLSDEELSQLAQHVREQPAGGDALLAVIGLVFVILIILELVGVTHIFNGI</sequence>
<feature type="transmembrane region" description="Helical" evidence="1">
    <location>
        <begin position="158"/>
        <end position="182"/>
    </location>
</feature>
<proteinExistence type="predicted"/>
<evidence type="ECO:0000313" key="3">
    <source>
        <dbReference type="Proteomes" id="UP000472676"/>
    </source>
</evidence>
<feature type="transmembrane region" description="Helical" evidence="1">
    <location>
        <begin position="62"/>
        <end position="84"/>
    </location>
</feature>
<dbReference type="NCBIfam" id="NF033919">
    <property type="entry name" value="PA2779_fam"/>
    <property type="match status" value="1"/>
</dbReference>
<comment type="caution">
    <text evidence="2">The sequence shown here is derived from an EMBL/GenBank/DDBJ whole genome shotgun (WGS) entry which is preliminary data.</text>
</comment>
<dbReference type="Proteomes" id="UP000472676">
    <property type="component" value="Unassembled WGS sequence"/>
</dbReference>
<evidence type="ECO:0000313" key="2">
    <source>
        <dbReference type="EMBL" id="NGY06954.1"/>
    </source>
</evidence>
<dbReference type="RefSeq" id="WP_166261494.1">
    <property type="nucleotide sequence ID" value="NZ_JAAMOW010000012.1"/>
</dbReference>
<organism evidence="2 3">
    <name type="scientific">Solimonas terrae</name>
    <dbReference type="NCBI Taxonomy" id="1396819"/>
    <lineage>
        <taxon>Bacteria</taxon>
        <taxon>Pseudomonadati</taxon>
        <taxon>Pseudomonadota</taxon>
        <taxon>Gammaproteobacteria</taxon>
        <taxon>Nevskiales</taxon>
        <taxon>Nevskiaceae</taxon>
        <taxon>Solimonas</taxon>
    </lineage>
</organism>
<reference evidence="2 3" key="1">
    <citation type="journal article" date="2014" name="Int. J. Syst. Evol. Microbiol.">
        <title>Solimonas terrae sp. nov., isolated from soil.</title>
        <authorList>
            <person name="Kim S.J."/>
            <person name="Moon J.Y."/>
            <person name="Weon H.Y."/>
            <person name="Ahn J.H."/>
            <person name="Chen W.M."/>
            <person name="Kwon S.W."/>
        </authorList>
    </citation>
    <scope>NUCLEOTIDE SEQUENCE [LARGE SCALE GENOMIC DNA]</scope>
    <source>
        <strain evidence="2 3">KIS83-12</strain>
    </source>
</reference>
<dbReference type="InterPro" id="IPR046735">
    <property type="entry name" value="PA2779-like"/>
</dbReference>
<keyword evidence="3" id="KW-1185">Reference proteome</keyword>
<evidence type="ECO:0000256" key="1">
    <source>
        <dbReference type="SAM" id="Phobius"/>
    </source>
</evidence>
<keyword evidence="1" id="KW-0472">Membrane</keyword>
<dbReference type="AlphaFoldDB" id="A0A6M2BX49"/>
<gene>
    <name evidence="2" type="ORF">G7Y85_19440</name>
</gene>
<dbReference type="Pfam" id="PF20332">
    <property type="entry name" value="DUF6627"/>
    <property type="match status" value="1"/>
</dbReference>
<dbReference type="EMBL" id="JAAMOW010000012">
    <property type="protein sequence ID" value="NGY06954.1"/>
    <property type="molecule type" value="Genomic_DNA"/>
</dbReference>
<accession>A0A6M2BX49</accession>
<keyword evidence="1" id="KW-1133">Transmembrane helix</keyword>
<protein>
    <submittedName>
        <fullName evidence="2">PA2779 family protein</fullName>
    </submittedName>
</protein>